<dbReference type="RefSeq" id="XP_028529329.1">
    <property type="nucleotide sequence ID" value="XM_028672814.1"/>
</dbReference>
<comment type="caution">
    <text evidence="13">The sequence shown here is derived from an EMBL/GenBank/DDBJ whole genome shotgun (WGS) entry which is preliminary data.</text>
</comment>
<evidence type="ECO:0000256" key="1">
    <source>
        <dbReference type="ARBA" id="ARBA00001947"/>
    </source>
</evidence>
<comment type="similarity">
    <text evidence="2">Belongs to the protein prenyltransferase subunit beta family.</text>
</comment>
<dbReference type="AlphaFoldDB" id="A0A1J1GW26"/>
<proteinExistence type="inferred from homology"/>
<evidence type="ECO:0000256" key="11">
    <source>
        <dbReference type="ARBA" id="ARBA00032909"/>
    </source>
</evidence>
<name>A0A1J1GW26_PLAGA</name>
<keyword evidence="14" id="KW-1185">Reference proteome</keyword>
<evidence type="ECO:0000256" key="7">
    <source>
        <dbReference type="ARBA" id="ARBA00022723"/>
    </source>
</evidence>
<dbReference type="GO" id="GO:0005965">
    <property type="term" value="C:protein farnesyltransferase complex"/>
    <property type="evidence" value="ECO:0007669"/>
    <property type="project" value="InterPro"/>
</dbReference>
<accession>A0A1J1GW26</accession>
<protein>
    <recommendedName>
        <fullName evidence="4">Protein farnesyltransferase subunit beta</fullName>
        <ecNumber evidence="3">2.5.1.58</ecNumber>
    </recommendedName>
    <alternativeName>
        <fullName evidence="10">CAAX farnesyltransferase subunit beta</fullName>
    </alternativeName>
    <alternativeName>
        <fullName evidence="11">Ras proteins prenyltransferase subunit beta</fullName>
    </alternativeName>
</protein>
<evidence type="ECO:0000256" key="10">
    <source>
        <dbReference type="ARBA" id="ARBA00030182"/>
    </source>
</evidence>
<evidence type="ECO:0000313" key="13">
    <source>
        <dbReference type="EMBL" id="CRG96524.1"/>
    </source>
</evidence>
<dbReference type="InterPro" id="IPR026872">
    <property type="entry name" value="FTB"/>
</dbReference>
<evidence type="ECO:0000256" key="5">
    <source>
        <dbReference type="ARBA" id="ARBA00022602"/>
    </source>
</evidence>
<organism evidence="13 14">
    <name type="scientific">Plasmodium gallinaceum</name>
    <dbReference type="NCBI Taxonomy" id="5849"/>
    <lineage>
        <taxon>Eukaryota</taxon>
        <taxon>Sar</taxon>
        <taxon>Alveolata</taxon>
        <taxon>Apicomplexa</taxon>
        <taxon>Aconoidasida</taxon>
        <taxon>Haemosporida</taxon>
        <taxon>Plasmodiidae</taxon>
        <taxon>Plasmodium</taxon>
        <taxon>Plasmodium (Haemamoeba)</taxon>
    </lineage>
</organism>
<evidence type="ECO:0000256" key="4">
    <source>
        <dbReference type="ARBA" id="ARBA00015798"/>
    </source>
</evidence>
<sequence length="958" mass="113524">MDNNETYILRYNKNKILIKLLYELIKYEKKKDGFKVDFENDKYYKYIESIVKLLFNYIFNLNDEKSYYSTDYNFNKNDCSSSSDNLSENFNSSDDGLSEFFNFNKIDVNKENENSHNVVKDIHKLECIDKNKDNIKISYNGEKENLNVNNLNHVSMKNVNTNIGDDELFENEKCKGKRNEEKNLYRKNNLSDFFFNFHLNCNRKAETIREKKKIEKQILSIYYTSFSSNIIDILLNNSEIEISDIILFFIFENVGNIHDISSFFSKGFYTFKEIYLYIEEYKPNKIISEKNYNGRDHFLYTKNYNINKNENMDNNYYANNLYLIKKEENRKVKEEIHSNNKKELINEKSYPSDEKFKNENAFLNTYNENIYKESYVNNICQENKDIIYLNEILKKESIDEDDIYYNEKNFASQFENFMIKDNMLFVQNFKFNLNKSSVLLGKFMSLLNLQLEKQKHFKFCLDIFFLKNLKLNSLEASKPWIFYWCIHTIYILYNDFEIEQKLSKETFSYIKKCVFLYLNKMKNDKDCFGGGLNQYTHIATTYATVCVFIYLHDDENNFLSFLDKKKIHSYILKLKCADGSFRLHKNGEIDMRGTYCAISICSMCHILTKKVKKNVERYILSCQNYEGGFTSEKYQECHGGYTYCALATLCILGKIKKINLSNLMFWLANKQSNLEGSFMGRTNKLVDSCYSFWVGSIFFLINEIYILKQILYLNELKKKCGHNNCKMFSYNSSNELNNLENNDLKKKNINFLKEENSITNLTKSDHLNGNYNNISNINQSFNKNECELCVKEGNIIIDSTNNKLNENIYICSQNNLLSSQIHKDEFPIEYYKNINKVEEKILFNMNHAKLYLLLCSQSNKGGMKDKPKEKVDYYHTCYALSGLSLIENYISSHIHDMQDIYDKDNISKLNKIHILYNITVQKVYKSYNYFSPNIPLSENKINHKIGKGAYLYLKRLVL</sequence>
<dbReference type="EMBL" id="CVMV01000059">
    <property type="protein sequence ID" value="CRG96524.1"/>
    <property type="molecule type" value="Genomic_DNA"/>
</dbReference>
<dbReference type="Gene3D" id="1.50.10.20">
    <property type="match status" value="1"/>
</dbReference>
<keyword evidence="9" id="KW-0862">Zinc</keyword>
<keyword evidence="5" id="KW-0637">Prenyltransferase</keyword>
<dbReference type="OrthoDB" id="10261146at2759"/>
<dbReference type="PANTHER" id="PTHR11774">
    <property type="entry name" value="GERANYLGERANYL TRANSFERASE TYPE BETA SUBUNIT"/>
    <property type="match status" value="1"/>
</dbReference>
<dbReference type="InterPro" id="IPR045089">
    <property type="entry name" value="PGGT1B-like"/>
</dbReference>
<dbReference type="SUPFAM" id="SSF48239">
    <property type="entry name" value="Terpenoid cyclases/Protein prenyltransferases"/>
    <property type="match status" value="1"/>
</dbReference>
<evidence type="ECO:0000259" key="12">
    <source>
        <dbReference type="Pfam" id="PF00432"/>
    </source>
</evidence>
<reference evidence="13" key="1">
    <citation type="submission" date="2015-04" db="EMBL/GenBank/DDBJ databases">
        <authorList>
            <consortium name="Pathogen Informatics"/>
        </authorList>
    </citation>
    <scope>NUCLEOTIDE SEQUENCE [LARGE SCALE GENOMIC DNA]</scope>
    <source>
        <strain evidence="13">8A</strain>
    </source>
</reference>
<dbReference type="VEuPathDB" id="PlasmoDB:PGAL8A_00374900"/>
<dbReference type="GO" id="GO:0004660">
    <property type="term" value="F:protein farnesyltransferase activity"/>
    <property type="evidence" value="ECO:0007669"/>
    <property type="project" value="UniProtKB-EC"/>
</dbReference>
<evidence type="ECO:0000313" key="14">
    <source>
        <dbReference type="Proteomes" id="UP000220797"/>
    </source>
</evidence>
<evidence type="ECO:0000256" key="8">
    <source>
        <dbReference type="ARBA" id="ARBA00022737"/>
    </source>
</evidence>
<dbReference type="CDD" id="cd02893">
    <property type="entry name" value="FTase"/>
    <property type="match status" value="1"/>
</dbReference>
<dbReference type="GO" id="GO:0046872">
    <property type="term" value="F:metal ion binding"/>
    <property type="evidence" value="ECO:0007669"/>
    <property type="project" value="UniProtKB-KW"/>
</dbReference>
<keyword evidence="7" id="KW-0479">Metal-binding</keyword>
<dbReference type="PANTHER" id="PTHR11774:SF6">
    <property type="entry name" value="PROTEIN FARNESYLTRANSFERASE SUBUNIT BETA"/>
    <property type="match status" value="1"/>
</dbReference>
<evidence type="ECO:0000256" key="6">
    <source>
        <dbReference type="ARBA" id="ARBA00022679"/>
    </source>
</evidence>
<dbReference type="GeneID" id="39732279"/>
<dbReference type="EC" id="2.5.1.58" evidence="3"/>
<evidence type="ECO:0000256" key="2">
    <source>
        <dbReference type="ARBA" id="ARBA00010497"/>
    </source>
</evidence>
<gene>
    <name evidence="13" type="ORF">PGAL8A_00374900</name>
</gene>
<comment type="cofactor">
    <cofactor evidence="1">
        <name>Zn(2+)</name>
        <dbReference type="ChEBI" id="CHEBI:29105"/>
    </cofactor>
</comment>
<dbReference type="InterPro" id="IPR008930">
    <property type="entry name" value="Terpenoid_cyclase/PrenylTrfase"/>
</dbReference>
<keyword evidence="6 13" id="KW-0808">Transferase</keyword>
<dbReference type="Pfam" id="PF00432">
    <property type="entry name" value="Prenyltrans"/>
    <property type="match status" value="1"/>
</dbReference>
<keyword evidence="8" id="KW-0677">Repeat</keyword>
<evidence type="ECO:0000256" key="9">
    <source>
        <dbReference type="ARBA" id="ARBA00022833"/>
    </source>
</evidence>
<dbReference type="Proteomes" id="UP000220797">
    <property type="component" value="Unassembled WGS sequence"/>
</dbReference>
<dbReference type="InterPro" id="IPR001330">
    <property type="entry name" value="Prenyltrans"/>
</dbReference>
<feature type="domain" description="Prenyltransferase alpha-alpha toroid" evidence="12">
    <location>
        <begin position="451"/>
        <end position="918"/>
    </location>
</feature>
<evidence type="ECO:0000256" key="3">
    <source>
        <dbReference type="ARBA" id="ARBA00012702"/>
    </source>
</evidence>